<dbReference type="PANTHER" id="PTHR43046:SF14">
    <property type="entry name" value="MUTT_NUDIX FAMILY PROTEIN"/>
    <property type="match status" value="1"/>
</dbReference>
<gene>
    <name evidence="5" type="ORF">B4U37_18275</name>
    <name evidence="6" type="ORF">FZC74_08655</name>
    <name evidence="7" type="ORF">FZC75_09400</name>
</gene>
<dbReference type="Proteomes" id="UP000323393">
    <property type="component" value="Unassembled WGS sequence"/>
</dbReference>
<dbReference type="PRINTS" id="PR00502">
    <property type="entry name" value="NUDIXFAMILY"/>
</dbReference>
<feature type="domain" description="Nudix hydrolase" evidence="4">
    <location>
        <begin position="7"/>
        <end position="133"/>
    </location>
</feature>
<dbReference type="PANTHER" id="PTHR43046">
    <property type="entry name" value="GDP-MANNOSE MANNOSYL HYDROLASE"/>
    <property type="match status" value="1"/>
</dbReference>
<dbReference type="EMBL" id="VTET01000004">
    <property type="protein sequence ID" value="TYS72172.1"/>
    <property type="molecule type" value="Genomic_DNA"/>
</dbReference>
<reference evidence="5 8" key="1">
    <citation type="submission" date="2017-04" db="EMBL/GenBank/DDBJ databases">
        <title>Complete Genome Sequence of the Bacillus horikoshii 20a strain from Cuatro Cienegas, Coahuila, Mexico.</title>
        <authorList>
            <person name="Zarza E."/>
            <person name="Alcaraz L.D."/>
            <person name="Aguilar-Salinas B."/>
            <person name="Islas A."/>
            <person name="Olmedo-Alvarez G."/>
        </authorList>
    </citation>
    <scope>NUCLEOTIDE SEQUENCE [LARGE SCALE GENOMIC DNA]</scope>
    <source>
        <strain evidence="5 8">20a</strain>
    </source>
</reference>
<evidence type="ECO:0000256" key="1">
    <source>
        <dbReference type="ARBA" id="ARBA00001946"/>
    </source>
</evidence>
<evidence type="ECO:0000313" key="8">
    <source>
        <dbReference type="Proteomes" id="UP000195573"/>
    </source>
</evidence>
<dbReference type="InterPro" id="IPR000086">
    <property type="entry name" value="NUDIX_hydrolase_dom"/>
</dbReference>
<dbReference type="InterPro" id="IPR020084">
    <property type="entry name" value="NUDIX_hydrolase_CS"/>
</dbReference>
<dbReference type="Proteomes" id="UP000324517">
    <property type="component" value="Unassembled WGS sequence"/>
</dbReference>
<evidence type="ECO:0000313" key="5">
    <source>
        <dbReference type="EMBL" id="ART77859.1"/>
    </source>
</evidence>
<comment type="cofactor">
    <cofactor evidence="1">
        <name>Mg(2+)</name>
        <dbReference type="ChEBI" id="CHEBI:18420"/>
    </cofactor>
</comment>
<comment type="similarity">
    <text evidence="3">Belongs to the Nudix hydrolase family.</text>
</comment>
<dbReference type="EMBL" id="CP020880">
    <property type="protein sequence ID" value="ART77859.1"/>
    <property type="molecule type" value="Genomic_DNA"/>
</dbReference>
<dbReference type="EMBL" id="VTEU01000002">
    <property type="protein sequence ID" value="TYS60200.1"/>
    <property type="molecule type" value="Genomic_DNA"/>
</dbReference>
<keyword evidence="2 3" id="KW-0378">Hydrolase</keyword>
<dbReference type="Proteomes" id="UP000195573">
    <property type="component" value="Chromosome"/>
</dbReference>
<dbReference type="OrthoDB" id="9786141at2"/>
<dbReference type="Pfam" id="PF00293">
    <property type="entry name" value="NUDIX"/>
    <property type="match status" value="1"/>
</dbReference>
<protein>
    <submittedName>
        <fullName evidence="7">NUDIX hydrolase</fullName>
    </submittedName>
</protein>
<evidence type="ECO:0000313" key="6">
    <source>
        <dbReference type="EMBL" id="TYS60200.1"/>
    </source>
</evidence>
<sequence>MGKRENVWLAVAGIVVADDGKWLVVKKRYGGLKGKWSFPAGFVEANETVDEAVAREILEETGISVKVEGLVGVRSGVIKETISDNMLLFLCTPLNSEVVYQESELSDAAFKSLEELESDPDSSLLIHYCSKLTNLSMLKETNAMNPGHVFNYSAYKLFF</sequence>
<evidence type="ECO:0000313" key="9">
    <source>
        <dbReference type="Proteomes" id="UP000323393"/>
    </source>
</evidence>
<dbReference type="InterPro" id="IPR015797">
    <property type="entry name" value="NUDIX_hydrolase-like_dom_sf"/>
</dbReference>
<reference evidence="9 10" key="2">
    <citation type="submission" date="2019-08" db="EMBL/GenBank/DDBJ databases">
        <title>Bacillus genomes from the desert of Cuatro Cienegas, Coahuila.</title>
        <authorList>
            <person name="Olmedo-Alvarez G."/>
        </authorList>
    </citation>
    <scope>NUCLEOTIDE SEQUENCE [LARGE SCALE GENOMIC DNA]</scope>
    <source>
        <strain evidence="6 9">CH88_3T</strain>
        <strain evidence="7 10">CH98b_3T</strain>
    </source>
</reference>
<dbReference type="SUPFAM" id="SSF55811">
    <property type="entry name" value="Nudix"/>
    <property type="match status" value="1"/>
</dbReference>
<dbReference type="PROSITE" id="PS00893">
    <property type="entry name" value="NUDIX_BOX"/>
    <property type="match status" value="1"/>
</dbReference>
<accession>A0A1Y0CRG9</accession>
<evidence type="ECO:0000256" key="3">
    <source>
        <dbReference type="RuleBase" id="RU003476"/>
    </source>
</evidence>
<dbReference type="InterPro" id="IPR020476">
    <property type="entry name" value="Nudix_hydrolase"/>
</dbReference>
<evidence type="ECO:0000313" key="10">
    <source>
        <dbReference type="Proteomes" id="UP000324517"/>
    </source>
</evidence>
<dbReference type="PROSITE" id="PS51462">
    <property type="entry name" value="NUDIX"/>
    <property type="match status" value="1"/>
</dbReference>
<dbReference type="GeneID" id="96740351"/>
<evidence type="ECO:0000259" key="4">
    <source>
        <dbReference type="PROSITE" id="PS51462"/>
    </source>
</evidence>
<evidence type="ECO:0000256" key="2">
    <source>
        <dbReference type="ARBA" id="ARBA00022801"/>
    </source>
</evidence>
<dbReference type="RefSeq" id="WP_088019393.1">
    <property type="nucleotide sequence ID" value="NZ_CP020880.1"/>
</dbReference>
<dbReference type="Gene3D" id="3.90.79.10">
    <property type="entry name" value="Nucleoside Triphosphate Pyrophosphohydrolase"/>
    <property type="match status" value="1"/>
</dbReference>
<name>A0A1Y0CRG9_9BACI</name>
<dbReference type="KEGG" id="bhk:B4U37_18275"/>
<evidence type="ECO:0000313" key="7">
    <source>
        <dbReference type="EMBL" id="TYS72172.1"/>
    </source>
</evidence>
<organism evidence="7 10">
    <name type="scientific">Sutcliffiella horikoshii</name>
    <dbReference type="NCBI Taxonomy" id="79883"/>
    <lineage>
        <taxon>Bacteria</taxon>
        <taxon>Bacillati</taxon>
        <taxon>Bacillota</taxon>
        <taxon>Bacilli</taxon>
        <taxon>Bacillales</taxon>
        <taxon>Bacillaceae</taxon>
        <taxon>Sutcliffiella</taxon>
    </lineage>
</organism>
<dbReference type="AlphaFoldDB" id="A0A1Y0CRG9"/>
<dbReference type="GO" id="GO:0016787">
    <property type="term" value="F:hydrolase activity"/>
    <property type="evidence" value="ECO:0007669"/>
    <property type="project" value="UniProtKB-KW"/>
</dbReference>
<proteinExistence type="inferred from homology"/>
<keyword evidence="8" id="KW-1185">Reference proteome</keyword>